<accession>A0ABV7FLV1</accession>
<comment type="similarity">
    <text evidence="3">Belongs to the etk/wzc family.</text>
</comment>
<evidence type="ECO:0000256" key="14">
    <source>
        <dbReference type="ARBA" id="ARBA00023137"/>
    </source>
</evidence>
<evidence type="ECO:0000256" key="2">
    <source>
        <dbReference type="ARBA" id="ARBA00007316"/>
    </source>
</evidence>
<feature type="coiled-coil region" evidence="16">
    <location>
        <begin position="373"/>
        <end position="400"/>
    </location>
</feature>
<evidence type="ECO:0000259" key="20">
    <source>
        <dbReference type="Pfam" id="PF13807"/>
    </source>
</evidence>
<evidence type="ECO:0000256" key="6">
    <source>
        <dbReference type="ARBA" id="ARBA00022519"/>
    </source>
</evidence>
<keyword evidence="13 17" id="KW-0472">Membrane</keyword>
<dbReference type="InterPro" id="IPR032807">
    <property type="entry name" value="GNVR"/>
</dbReference>
<organism evidence="21 22">
    <name type="scientific">Agaribacter flavus</name>
    <dbReference type="NCBI Taxonomy" id="1902781"/>
    <lineage>
        <taxon>Bacteria</taxon>
        <taxon>Pseudomonadati</taxon>
        <taxon>Pseudomonadota</taxon>
        <taxon>Gammaproteobacteria</taxon>
        <taxon>Alteromonadales</taxon>
        <taxon>Alteromonadaceae</taxon>
        <taxon>Agaribacter</taxon>
    </lineage>
</organism>
<evidence type="ECO:0000256" key="1">
    <source>
        <dbReference type="ARBA" id="ARBA00004429"/>
    </source>
</evidence>
<dbReference type="InterPro" id="IPR025669">
    <property type="entry name" value="AAA_dom"/>
</dbReference>
<protein>
    <recommendedName>
        <fullName evidence="4">non-specific protein-tyrosine kinase</fullName>
        <ecNumber evidence="4">2.7.10.2</ecNumber>
    </recommendedName>
</protein>
<comment type="caution">
    <text evidence="21">The sequence shown here is derived from an EMBL/GenBank/DDBJ whole genome shotgun (WGS) entry which is preliminary data.</text>
</comment>
<evidence type="ECO:0000256" key="8">
    <source>
        <dbReference type="ARBA" id="ARBA00022692"/>
    </source>
</evidence>
<feature type="domain" description="Tyrosine-protein kinase G-rich" evidence="20">
    <location>
        <begin position="406"/>
        <end position="478"/>
    </location>
</feature>
<keyword evidence="5" id="KW-1003">Cell membrane</keyword>
<evidence type="ECO:0000313" key="22">
    <source>
        <dbReference type="Proteomes" id="UP001595478"/>
    </source>
</evidence>
<evidence type="ECO:0000256" key="13">
    <source>
        <dbReference type="ARBA" id="ARBA00023136"/>
    </source>
</evidence>
<evidence type="ECO:0000256" key="15">
    <source>
        <dbReference type="ARBA" id="ARBA00051245"/>
    </source>
</evidence>
<keyword evidence="14" id="KW-0829">Tyrosine-protein kinase</keyword>
<keyword evidence="7" id="KW-0808">Transferase</keyword>
<feature type="domain" description="Polysaccharide chain length determinant N-terminal" evidence="18">
    <location>
        <begin position="19"/>
        <end position="107"/>
    </location>
</feature>
<feature type="domain" description="AAA" evidence="19">
    <location>
        <begin position="560"/>
        <end position="693"/>
    </location>
</feature>
<evidence type="ECO:0000256" key="7">
    <source>
        <dbReference type="ARBA" id="ARBA00022679"/>
    </source>
</evidence>
<evidence type="ECO:0000313" key="21">
    <source>
        <dbReference type="EMBL" id="MFC3121289.1"/>
    </source>
</evidence>
<comment type="subcellular location">
    <subcellularLocation>
        <location evidence="1">Cell inner membrane</location>
        <topology evidence="1">Multi-pass membrane protein</topology>
    </subcellularLocation>
</comment>
<gene>
    <name evidence="21" type="ORF">ACFOHL_06620</name>
</gene>
<comment type="similarity">
    <text evidence="2">Belongs to the CpsD/CapB family.</text>
</comment>
<evidence type="ECO:0000256" key="5">
    <source>
        <dbReference type="ARBA" id="ARBA00022475"/>
    </source>
</evidence>
<feature type="transmembrane region" description="Helical" evidence="17">
    <location>
        <begin position="31"/>
        <end position="53"/>
    </location>
</feature>
<dbReference type="Pfam" id="PF13807">
    <property type="entry name" value="GNVR"/>
    <property type="match status" value="1"/>
</dbReference>
<evidence type="ECO:0000256" key="11">
    <source>
        <dbReference type="ARBA" id="ARBA00022840"/>
    </source>
</evidence>
<keyword evidence="6" id="KW-0997">Cell inner membrane</keyword>
<evidence type="ECO:0000256" key="10">
    <source>
        <dbReference type="ARBA" id="ARBA00022777"/>
    </source>
</evidence>
<proteinExistence type="inferred from homology"/>
<dbReference type="InterPro" id="IPR005702">
    <property type="entry name" value="Wzc-like_C"/>
</dbReference>
<keyword evidence="10" id="KW-0418">Kinase</keyword>
<dbReference type="SUPFAM" id="SSF52540">
    <property type="entry name" value="P-loop containing nucleoside triphosphate hydrolases"/>
    <property type="match status" value="1"/>
</dbReference>
<dbReference type="Gene3D" id="3.40.50.300">
    <property type="entry name" value="P-loop containing nucleotide triphosphate hydrolases"/>
    <property type="match status" value="1"/>
</dbReference>
<dbReference type="CDD" id="cd05387">
    <property type="entry name" value="BY-kinase"/>
    <property type="match status" value="1"/>
</dbReference>
<evidence type="ECO:0000256" key="16">
    <source>
        <dbReference type="SAM" id="Coils"/>
    </source>
</evidence>
<dbReference type="PANTHER" id="PTHR32309:SF13">
    <property type="entry name" value="FERRIC ENTEROBACTIN TRANSPORT PROTEIN FEPE"/>
    <property type="match status" value="1"/>
</dbReference>
<evidence type="ECO:0000256" key="3">
    <source>
        <dbReference type="ARBA" id="ARBA00008883"/>
    </source>
</evidence>
<evidence type="ECO:0000259" key="19">
    <source>
        <dbReference type="Pfam" id="PF13614"/>
    </source>
</evidence>
<sequence>MSINHAQKIENKGTVDDIIDFGQYFQTIKRYWWRITGLSVFLTLLITLVLLSLTPTYQAKVSLLIEAEQTNINPIEEVYGLDSTRKEYFQTQYQVLRSRQIAQRVVERMSLHEHDLFNKEVILANKSSFSKWFENFKYKIKASLPFLPQVERKTLTSEEQLKSRIGYATSLLMQSTVVAPIKNTQVVEVFVESANSKLSADIANTIADVYIENYLEAKLEMTGKATAWLNQSLQGLRDKLNSSEEQLAEFDEQNLIVNIDGVVGLKADEVQQLSDQLLDAQLQLQREGVIFEQINQNGASIEDLAVLTEIQNHPAVQNVKREEVKLQSRVSELQEVYGPKHPRMISAVAELNSIKDSLDQQISGLVSSINTDYGNSRAKVSALQSDLESAKKELRRLSSIDNQRRVLQRDVDINQQLYDSFFTRLKETDQVGGFETANARVLDAAMPPSSPSKPKKSAAVVAAFVLSFGFGAVLALVLEALNSGIRSVDDVERKLNQRMLGIIPWEPHKKKENLSLRHFFDPKHHSFSESVRTLRTSLQLLNIDKPSQTILVTSSVPKEGKSTVSINLAFALGQLNNVLILDTDLRRPSIGKQFELPGFQPGLANIIAGTHSLEECIVHDEESNVDIIAAGTLPPNPQELLASDKFSALMEHLRRKYDHIVIDSAPTQAVSDAIVVSKHCDSLVYVVRSDSTSAKVINNGLSRFVEIGHRIDGVVLNQVDIKKANKTGGYAGFYDQYGYNSYNSYKSKEQVS</sequence>
<comment type="catalytic activity">
    <reaction evidence="15">
        <text>L-tyrosyl-[protein] + ATP = O-phospho-L-tyrosyl-[protein] + ADP + H(+)</text>
        <dbReference type="Rhea" id="RHEA:10596"/>
        <dbReference type="Rhea" id="RHEA-COMP:10136"/>
        <dbReference type="Rhea" id="RHEA-COMP:20101"/>
        <dbReference type="ChEBI" id="CHEBI:15378"/>
        <dbReference type="ChEBI" id="CHEBI:30616"/>
        <dbReference type="ChEBI" id="CHEBI:46858"/>
        <dbReference type="ChEBI" id="CHEBI:61978"/>
        <dbReference type="ChEBI" id="CHEBI:456216"/>
        <dbReference type="EC" id="2.7.10.2"/>
    </reaction>
</comment>
<dbReference type="NCBIfam" id="TIGR01007">
    <property type="entry name" value="eps_fam"/>
    <property type="match status" value="1"/>
</dbReference>
<dbReference type="InterPro" id="IPR003856">
    <property type="entry name" value="LPS_length_determ_N"/>
</dbReference>
<dbReference type="RefSeq" id="WP_376919427.1">
    <property type="nucleotide sequence ID" value="NZ_JBHRSW010000008.1"/>
</dbReference>
<dbReference type="EC" id="2.7.10.2" evidence="4"/>
<keyword evidence="9" id="KW-0547">Nucleotide-binding</keyword>
<dbReference type="Proteomes" id="UP001595478">
    <property type="component" value="Unassembled WGS sequence"/>
</dbReference>
<name>A0ABV7FLV1_9ALTE</name>
<keyword evidence="11" id="KW-0067">ATP-binding</keyword>
<evidence type="ECO:0000256" key="4">
    <source>
        <dbReference type="ARBA" id="ARBA00011903"/>
    </source>
</evidence>
<keyword evidence="8 17" id="KW-0812">Transmembrane</keyword>
<dbReference type="Pfam" id="PF13614">
    <property type="entry name" value="AAA_31"/>
    <property type="match status" value="1"/>
</dbReference>
<keyword evidence="22" id="KW-1185">Reference proteome</keyword>
<evidence type="ECO:0000259" key="18">
    <source>
        <dbReference type="Pfam" id="PF02706"/>
    </source>
</evidence>
<keyword evidence="16" id="KW-0175">Coiled coil</keyword>
<dbReference type="PANTHER" id="PTHR32309">
    <property type="entry name" value="TYROSINE-PROTEIN KINASE"/>
    <property type="match status" value="1"/>
</dbReference>
<reference evidence="22" key="1">
    <citation type="journal article" date="2019" name="Int. J. Syst. Evol. Microbiol.">
        <title>The Global Catalogue of Microorganisms (GCM) 10K type strain sequencing project: providing services to taxonomists for standard genome sequencing and annotation.</title>
        <authorList>
            <consortium name="The Broad Institute Genomics Platform"/>
            <consortium name="The Broad Institute Genome Sequencing Center for Infectious Disease"/>
            <person name="Wu L."/>
            <person name="Ma J."/>
        </authorList>
    </citation>
    <scope>NUCLEOTIDE SEQUENCE [LARGE SCALE GENOMIC DNA]</scope>
    <source>
        <strain evidence="22">KCTC 52473</strain>
    </source>
</reference>
<dbReference type="InterPro" id="IPR050445">
    <property type="entry name" value="Bact_polysacc_biosynth/exp"/>
</dbReference>
<evidence type="ECO:0000256" key="9">
    <source>
        <dbReference type="ARBA" id="ARBA00022741"/>
    </source>
</evidence>
<dbReference type="InterPro" id="IPR027417">
    <property type="entry name" value="P-loop_NTPase"/>
</dbReference>
<evidence type="ECO:0000256" key="12">
    <source>
        <dbReference type="ARBA" id="ARBA00022989"/>
    </source>
</evidence>
<keyword evidence="12 17" id="KW-1133">Transmembrane helix</keyword>
<dbReference type="EMBL" id="JBHRSW010000008">
    <property type="protein sequence ID" value="MFC3121289.1"/>
    <property type="molecule type" value="Genomic_DNA"/>
</dbReference>
<evidence type="ECO:0000256" key="17">
    <source>
        <dbReference type="SAM" id="Phobius"/>
    </source>
</evidence>
<dbReference type="Pfam" id="PF02706">
    <property type="entry name" value="Wzz"/>
    <property type="match status" value="1"/>
</dbReference>